<dbReference type="EMBL" id="QRHL01000002">
    <property type="protein sequence ID" value="RHF74340.1"/>
    <property type="molecule type" value="Genomic_DNA"/>
</dbReference>
<feature type="transmembrane region" description="Helical" evidence="2">
    <location>
        <begin position="139"/>
        <end position="157"/>
    </location>
</feature>
<dbReference type="CDD" id="cd00093">
    <property type="entry name" value="HTH_XRE"/>
    <property type="match status" value="1"/>
</dbReference>
<dbReference type="SMART" id="SM00530">
    <property type="entry name" value="HTH_XRE"/>
    <property type="match status" value="1"/>
</dbReference>
<evidence type="ECO:0000313" key="5">
    <source>
        <dbReference type="Proteomes" id="UP000284676"/>
    </source>
</evidence>
<dbReference type="Pfam" id="PF01381">
    <property type="entry name" value="HTH_3"/>
    <property type="match status" value="1"/>
</dbReference>
<dbReference type="Proteomes" id="UP000284676">
    <property type="component" value="Unassembled WGS sequence"/>
</dbReference>
<evidence type="ECO:0000256" key="1">
    <source>
        <dbReference type="ARBA" id="ARBA00023125"/>
    </source>
</evidence>
<dbReference type="GO" id="GO:0003677">
    <property type="term" value="F:DNA binding"/>
    <property type="evidence" value="ECO:0007669"/>
    <property type="project" value="UniProtKB-KW"/>
</dbReference>
<dbReference type="PROSITE" id="PS50943">
    <property type="entry name" value="HTH_CROC1"/>
    <property type="match status" value="1"/>
</dbReference>
<keyword evidence="2" id="KW-0472">Membrane</keyword>
<feature type="transmembrane region" description="Helical" evidence="2">
    <location>
        <begin position="88"/>
        <end position="107"/>
    </location>
</feature>
<evidence type="ECO:0000256" key="2">
    <source>
        <dbReference type="SAM" id="Phobius"/>
    </source>
</evidence>
<accession>A0A414Q0K6</accession>
<reference evidence="4 5" key="1">
    <citation type="submission" date="2018-08" db="EMBL/GenBank/DDBJ databases">
        <title>A genome reference for cultivated species of the human gut microbiota.</title>
        <authorList>
            <person name="Zou Y."/>
            <person name="Xue W."/>
            <person name="Luo G."/>
        </authorList>
    </citation>
    <scope>NUCLEOTIDE SEQUENCE [LARGE SCALE GENOMIC DNA]</scope>
    <source>
        <strain evidence="4 5">AM25-1</strain>
    </source>
</reference>
<proteinExistence type="predicted"/>
<dbReference type="AlphaFoldDB" id="A0A414Q0K6"/>
<sequence>MNFGDKIQLQRKKKGMTQEELGEELNVSRQTITKWESNQSFPEIKKIIKLSYFFDVTIDYLLKDEIEDEERNVIKIEKEEKNIFSTKIKLLIIPLIVSLVGMLILYVDSYIHPITTTDWDGIYYDGFWGYLYINERKELFFILLLVFLINCTFILYFNKKGKN</sequence>
<feature type="domain" description="HTH cro/C1-type" evidence="3">
    <location>
        <begin position="7"/>
        <end position="61"/>
    </location>
</feature>
<gene>
    <name evidence="4" type="ORF">DW663_02420</name>
</gene>
<comment type="caution">
    <text evidence="4">The sequence shown here is derived from an EMBL/GenBank/DDBJ whole genome shotgun (WGS) entry which is preliminary data.</text>
</comment>
<evidence type="ECO:0000313" key="4">
    <source>
        <dbReference type="EMBL" id="RHF74340.1"/>
    </source>
</evidence>
<keyword evidence="1" id="KW-0238">DNA-binding</keyword>
<keyword evidence="2" id="KW-0812">Transmembrane</keyword>
<evidence type="ECO:0000259" key="3">
    <source>
        <dbReference type="PROSITE" id="PS50943"/>
    </source>
</evidence>
<dbReference type="InterPro" id="IPR010982">
    <property type="entry name" value="Lambda_DNA-bd_dom_sf"/>
</dbReference>
<dbReference type="Gene3D" id="1.10.260.40">
    <property type="entry name" value="lambda repressor-like DNA-binding domains"/>
    <property type="match status" value="1"/>
</dbReference>
<dbReference type="PANTHER" id="PTHR46558">
    <property type="entry name" value="TRACRIPTIONAL REGULATORY PROTEIN-RELATED-RELATED"/>
    <property type="match status" value="1"/>
</dbReference>
<keyword evidence="2" id="KW-1133">Transmembrane helix</keyword>
<dbReference type="PANTHER" id="PTHR46558:SF13">
    <property type="entry name" value="HTH-TYPE TRANSCRIPTIONAL REGULATOR IMMR"/>
    <property type="match status" value="1"/>
</dbReference>
<protein>
    <submittedName>
        <fullName evidence="4">XRE family transcriptional regulator</fullName>
    </submittedName>
</protein>
<dbReference type="InterPro" id="IPR001387">
    <property type="entry name" value="Cro/C1-type_HTH"/>
</dbReference>
<organism evidence="4 5">
    <name type="scientific">Fusobacterium mortiferum</name>
    <dbReference type="NCBI Taxonomy" id="850"/>
    <lineage>
        <taxon>Bacteria</taxon>
        <taxon>Fusobacteriati</taxon>
        <taxon>Fusobacteriota</taxon>
        <taxon>Fusobacteriia</taxon>
        <taxon>Fusobacteriales</taxon>
        <taxon>Fusobacteriaceae</taxon>
        <taxon>Fusobacterium</taxon>
    </lineage>
</organism>
<name>A0A414Q0K6_FUSMR</name>
<dbReference type="SUPFAM" id="SSF47413">
    <property type="entry name" value="lambda repressor-like DNA-binding domains"/>
    <property type="match status" value="1"/>
</dbReference>
<dbReference type="RefSeq" id="WP_118234013.1">
    <property type="nucleotide sequence ID" value="NZ_JAQEHD010000001.1"/>
</dbReference>